<dbReference type="SUPFAM" id="SSF47473">
    <property type="entry name" value="EF-hand"/>
    <property type="match status" value="1"/>
</dbReference>
<feature type="domain" description="EF-hand" evidence="2">
    <location>
        <begin position="23"/>
        <end position="58"/>
    </location>
</feature>
<evidence type="ECO:0000256" key="1">
    <source>
        <dbReference type="ARBA" id="ARBA00022737"/>
    </source>
</evidence>
<organism evidence="3 4">
    <name type="scientific">Thecamonas trahens ATCC 50062</name>
    <dbReference type="NCBI Taxonomy" id="461836"/>
    <lineage>
        <taxon>Eukaryota</taxon>
        <taxon>Apusozoa</taxon>
        <taxon>Apusomonadida</taxon>
        <taxon>Apusomonadidae</taxon>
        <taxon>Thecamonas</taxon>
    </lineage>
</organism>
<dbReference type="GeneID" id="25561681"/>
<dbReference type="FunFam" id="1.10.238.10:FF:000178">
    <property type="entry name" value="Calmodulin-2 A"/>
    <property type="match status" value="1"/>
</dbReference>
<dbReference type="OrthoDB" id="429467at2759"/>
<proteinExistence type="predicted"/>
<dbReference type="Gene3D" id="1.10.238.10">
    <property type="entry name" value="EF-hand"/>
    <property type="match status" value="2"/>
</dbReference>
<dbReference type="Proteomes" id="UP000054408">
    <property type="component" value="Unassembled WGS sequence"/>
</dbReference>
<dbReference type="AlphaFoldDB" id="A0A0L0DTW7"/>
<evidence type="ECO:0000313" key="4">
    <source>
        <dbReference type="Proteomes" id="UP000054408"/>
    </source>
</evidence>
<dbReference type="GO" id="GO:0043226">
    <property type="term" value="C:organelle"/>
    <property type="evidence" value="ECO:0007669"/>
    <property type="project" value="UniProtKB-ARBA"/>
</dbReference>
<dbReference type="PANTHER" id="PTHR23049">
    <property type="entry name" value="MYOSIN REGULATORY LIGHT CHAIN 2"/>
    <property type="match status" value="1"/>
</dbReference>
<accession>A0A0L0DTW7</accession>
<keyword evidence="1" id="KW-0677">Repeat</keyword>
<evidence type="ECO:0000313" key="3">
    <source>
        <dbReference type="EMBL" id="KNC55700.1"/>
    </source>
</evidence>
<keyword evidence="4" id="KW-1185">Reference proteome</keyword>
<dbReference type="InterPro" id="IPR011992">
    <property type="entry name" value="EF-hand-dom_pair"/>
</dbReference>
<evidence type="ECO:0000259" key="2">
    <source>
        <dbReference type="PROSITE" id="PS50222"/>
    </source>
</evidence>
<name>A0A0L0DTW7_THETB</name>
<dbReference type="EMBL" id="GL349439">
    <property type="protein sequence ID" value="KNC55700.1"/>
    <property type="molecule type" value="Genomic_DNA"/>
</dbReference>
<gene>
    <name evidence="3" type="ORF">AMSG_01967</name>
</gene>
<dbReference type="InterPro" id="IPR002048">
    <property type="entry name" value="EF_hand_dom"/>
</dbReference>
<dbReference type="STRING" id="461836.A0A0L0DTW7"/>
<dbReference type="RefSeq" id="XP_013761464.1">
    <property type="nucleotide sequence ID" value="XM_013906010.1"/>
</dbReference>
<dbReference type="eggNOG" id="KOG0027">
    <property type="taxonomic scope" value="Eukaryota"/>
</dbReference>
<dbReference type="GO" id="GO:0005509">
    <property type="term" value="F:calcium ion binding"/>
    <property type="evidence" value="ECO:0007669"/>
    <property type="project" value="InterPro"/>
</dbReference>
<sequence>MSKRRTKRKSSFGIASEDTLTSDTIAEYKELFEYIDGEGKGYITKSDLSNQLMSNGIRKTAKEIDDLWKSAGGGSQCDFNSFVMMIDAKNSTLVPSATLKEAIDTIDRNELGFGADPSGRILADRLEEMLLELGDKLSGEEVDAFMSSLKIDGRGYTETEAMLNLLLNN</sequence>
<dbReference type="PROSITE" id="PS50222">
    <property type="entry name" value="EF_HAND_2"/>
    <property type="match status" value="1"/>
</dbReference>
<protein>
    <recommendedName>
        <fullName evidence="2">EF-hand domain-containing protein</fullName>
    </recommendedName>
</protein>
<reference evidence="3 4" key="1">
    <citation type="submission" date="2010-05" db="EMBL/GenBank/DDBJ databases">
        <title>The Genome Sequence of Thecamonas trahens ATCC 50062.</title>
        <authorList>
            <consortium name="The Broad Institute Genome Sequencing Platform"/>
            <person name="Russ C."/>
            <person name="Cuomo C."/>
            <person name="Shea T."/>
            <person name="Young S.K."/>
            <person name="Zeng Q."/>
            <person name="Koehrsen M."/>
            <person name="Haas B."/>
            <person name="Borodovsky M."/>
            <person name="Guigo R."/>
            <person name="Alvarado L."/>
            <person name="Berlin A."/>
            <person name="Bochicchio J."/>
            <person name="Borenstein D."/>
            <person name="Chapman S."/>
            <person name="Chen Z."/>
            <person name="Freedman E."/>
            <person name="Gellesch M."/>
            <person name="Goldberg J."/>
            <person name="Griggs A."/>
            <person name="Gujja S."/>
            <person name="Heilman E."/>
            <person name="Heiman D."/>
            <person name="Hepburn T."/>
            <person name="Howarth C."/>
            <person name="Jen D."/>
            <person name="Larson L."/>
            <person name="Mehta T."/>
            <person name="Park D."/>
            <person name="Pearson M."/>
            <person name="Roberts A."/>
            <person name="Saif S."/>
            <person name="Shenoy N."/>
            <person name="Sisk P."/>
            <person name="Stolte C."/>
            <person name="Sykes S."/>
            <person name="Thomson T."/>
            <person name="Walk T."/>
            <person name="White J."/>
            <person name="Yandava C."/>
            <person name="Burger G."/>
            <person name="Gray M.W."/>
            <person name="Holland P.W.H."/>
            <person name="King N."/>
            <person name="Lang F.B.F."/>
            <person name="Roger A.J."/>
            <person name="Ruiz-Trillo I."/>
            <person name="Lander E."/>
            <person name="Nusbaum C."/>
        </authorList>
    </citation>
    <scope>NUCLEOTIDE SEQUENCE [LARGE SCALE GENOMIC DNA]</scope>
    <source>
        <strain evidence="3 4">ATCC 50062</strain>
    </source>
</reference>
<dbReference type="InterPro" id="IPR050403">
    <property type="entry name" value="Myosin_RLC"/>
</dbReference>